<dbReference type="Proteomes" id="UP001219518">
    <property type="component" value="Unassembled WGS sequence"/>
</dbReference>
<evidence type="ECO:0000313" key="1">
    <source>
        <dbReference type="EMBL" id="KAK3924070.1"/>
    </source>
</evidence>
<dbReference type="EMBL" id="JAHWGI010001161">
    <property type="protein sequence ID" value="KAK3924070.1"/>
    <property type="molecule type" value="Genomic_DNA"/>
</dbReference>
<comment type="caution">
    <text evidence="1">The sequence shown here is derived from an EMBL/GenBank/DDBJ whole genome shotgun (WGS) entry which is preliminary data.</text>
</comment>
<name>A0AAE1HMH1_9NEOP</name>
<reference evidence="1" key="1">
    <citation type="submission" date="2021-07" db="EMBL/GenBank/DDBJ databases">
        <authorList>
            <person name="Catto M.A."/>
            <person name="Jacobson A."/>
            <person name="Kennedy G."/>
            <person name="Labadie P."/>
            <person name="Hunt B.G."/>
            <person name="Srinivasan R."/>
        </authorList>
    </citation>
    <scope>NUCLEOTIDE SEQUENCE</scope>
    <source>
        <strain evidence="1">PL_HMW_Pooled</strain>
        <tissue evidence="1">Head</tissue>
    </source>
</reference>
<accession>A0AAE1HMH1</accession>
<evidence type="ECO:0000313" key="2">
    <source>
        <dbReference type="Proteomes" id="UP001219518"/>
    </source>
</evidence>
<protein>
    <submittedName>
        <fullName evidence="1">Protein ANTAGONIST OF LIKE HETEROCHROMATIN PROTEIN 1</fullName>
    </submittedName>
</protein>
<organism evidence="1 2">
    <name type="scientific">Frankliniella fusca</name>
    <dbReference type="NCBI Taxonomy" id="407009"/>
    <lineage>
        <taxon>Eukaryota</taxon>
        <taxon>Metazoa</taxon>
        <taxon>Ecdysozoa</taxon>
        <taxon>Arthropoda</taxon>
        <taxon>Hexapoda</taxon>
        <taxon>Insecta</taxon>
        <taxon>Pterygota</taxon>
        <taxon>Neoptera</taxon>
        <taxon>Paraneoptera</taxon>
        <taxon>Thysanoptera</taxon>
        <taxon>Terebrantia</taxon>
        <taxon>Thripoidea</taxon>
        <taxon>Thripidae</taxon>
        <taxon>Frankliniella</taxon>
    </lineage>
</organism>
<keyword evidence="2" id="KW-1185">Reference proteome</keyword>
<proteinExistence type="predicted"/>
<dbReference type="AlphaFoldDB" id="A0AAE1HMH1"/>
<reference evidence="1" key="2">
    <citation type="journal article" date="2023" name="BMC Genomics">
        <title>Pest status, molecular evolution, and epigenetic factors derived from the genome assembly of Frankliniella fusca, a thysanopteran phytovirus vector.</title>
        <authorList>
            <person name="Catto M.A."/>
            <person name="Labadie P.E."/>
            <person name="Jacobson A.L."/>
            <person name="Kennedy G.G."/>
            <person name="Srinivasan R."/>
            <person name="Hunt B.G."/>
        </authorList>
    </citation>
    <scope>NUCLEOTIDE SEQUENCE</scope>
    <source>
        <strain evidence="1">PL_HMW_Pooled</strain>
    </source>
</reference>
<gene>
    <name evidence="1" type="ORF">KUF71_002400</name>
</gene>
<sequence length="189" mass="21565">MCTHLRGVVTPSILSLLDDEEDERIREKVAVNVEEYRMMGDPSFRKHFHLTKPTLETQVSTPDTFRSVALRFGVCTGIVHEYYAYITEALRELGQFLIDVVQGPFEIGHIKWPNVVQRQRIKASCERSSGFPGVVGIIDVCHVPISAPLEEPEAYRDYKNQYSISVQAVYDERYLITALERLAASMMPE</sequence>